<name>A0AAD6MUC1_9EURO</name>
<comment type="caution">
    <text evidence="2">The sequence shown here is derived from an EMBL/GenBank/DDBJ whole genome shotgun (WGS) entry which is preliminary data.</text>
</comment>
<proteinExistence type="predicted"/>
<evidence type="ECO:0000256" key="1">
    <source>
        <dbReference type="SAM" id="MobiDB-lite"/>
    </source>
</evidence>
<sequence>MTKLHLSRALKLSQNLLTLNTGRLDVTNHVEGVLGEVISLTVNDGLEGADGVLQVDQLTLDTSENLGDSERLGQETLELTGTLDSKLVSLRQLIHTQNGNDILERLVLLEHLLDTGGSVVVLVTDDTGVEHTGLGVERVDSRVDTQLGDTTGQDSGGVQVSEGGSGGRVSQIVSGHVDGLDGSNGTLLGGGNTLLHTTHVDGQSRLVTDSGGDTTQKGRHLGTGLGETENVVNEEQHILTLLVTEVLGNGQTSKGDTGTGTGGLVHLTEDQSDLRLALELDDTSLLHLVVQIVTLTSTLTDTTENGVTTVGLGNRFNGEKTYNQLLNEDSLTDTGTTEQTNLTTTGVGGKQIDDLDTSDQNLSGGGLVDERRGLGVDGVELGGLDGTTLVNGVTSDVDNTAQGAGTDGDLDGGTSVVSGNTTGQTLGT</sequence>
<feature type="region of interest" description="Disordered" evidence="1">
    <location>
        <begin position="332"/>
        <end position="372"/>
    </location>
</feature>
<feature type="region of interest" description="Disordered" evidence="1">
    <location>
        <begin position="146"/>
        <end position="166"/>
    </location>
</feature>
<dbReference type="Proteomes" id="UP001215712">
    <property type="component" value="Unassembled WGS sequence"/>
</dbReference>
<feature type="compositionally biased region" description="Low complexity" evidence="1">
    <location>
        <begin position="412"/>
        <end position="428"/>
    </location>
</feature>
<reference evidence="2" key="2">
    <citation type="submission" date="2023-01" db="EMBL/GenBank/DDBJ databases">
        <authorList>
            <person name="Petersen C."/>
        </authorList>
    </citation>
    <scope>NUCLEOTIDE SEQUENCE</scope>
    <source>
        <strain evidence="2">IBT 17514</strain>
    </source>
</reference>
<dbReference type="AlphaFoldDB" id="A0AAD6MUC1"/>
<accession>A0AAD6MUC1</accession>
<feature type="compositionally biased region" description="Low complexity" evidence="1">
    <location>
        <begin position="332"/>
        <end position="345"/>
    </location>
</feature>
<gene>
    <name evidence="2" type="ORF">N7493_007656</name>
</gene>
<reference evidence="2" key="1">
    <citation type="journal article" date="2023" name="IMA Fungus">
        <title>Comparative genomic study of the Penicillium genus elucidates a diverse pangenome and 15 lateral gene transfer events.</title>
        <authorList>
            <person name="Petersen C."/>
            <person name="Sorensen T."/>
            <person name="Nielsen M.R."/>
            <person name="Sondergaard T.E."/>
            <person name="Sorensen J.L."/>
            <person name="Fitzpatrick D.A."/>
            <person name="Frisvad J.C."/>
            <person name="Nielsen K.L."/>
        </authorList>
    </citation>
    <scope>NUCLEOTIDE SEQUENCE</scope>
    <source>
        <strain evidence="2">IBT 17514</strain>
    </source>
</reference>
<feature type="region of interest" description="Disordered" evidence="1">
    <location>
        <begin position="400"/>
        <end position="428"/>
    </location>
</feature>
<keyword evidence="3" id="KW-1185">Reference proteome</keyword>
<dbReference type="EMBL" id="JAQJAN010000011">
    <property type="protein sequence ID" value="KAJ5719201.1"/>
    <property type="molecule type" value="Genomic_DNA"/>
</dbReference>
<organism evidence="2 3">
    <name type="scientific">Penicillium malachiteum</name>
    <dbReference type="NCBI Taxonomy" id="1324776"/>
    <lineage>
        <taxon>Eukaryota</taxon>
        <taxon>Fungi</taxon>
        <taxon>Dikarya</taxon>
        <taxon>Ascomycota</taxon>
        <taxon>Pezizomycotina</taxon>
        <taxon>Eurotiomycetes</taxon>
        <taxon>Eurotiomycetidae</taxon>
        <taxon>Eurotiales</taxon>
        <taxon>Aspergillaceae</taxon>
        <taxon>Penicillium</taxon>
    </lineage>
</organism>
<feature type="compositionally biased region" description="Low complexity" evidence="1">
    <location>
        <begin position="152"/>
        <end position="162"/>
    </location>
</feature>
<evidence type="ECO:0000313" key="2">
    <source>
        <dbReference type="EMBL" id="KAJ5719201.1"/>
    </source>
</evidence>
<evidence type="ECO:0000313" key="3">
    <source>
        <dbReference type="Proteomes" id="UP001215712"/>
    </source>
</evidence>
<protein>
    <submittedName>
        <fullName evidence="2">Uncharacterized protein</fullName>
    </submittedName>
</protein>